<gene>
    <name evidence="1" type="ORF">DFR56_11174</name>
</gene>
<dbReference type="OrthoDB" id="2679903at2"/>
<dbReference type="RefSeq" id="WP_110396223.1">
    <property type="nucleotide sequence ID" value="NZ_JADIJL010000011.1"/>
</dbReference>
<dbReference type="Proteomes" id="UP000247978">
    <property type="component" value="Unassembled WGS sequence"/>
</dbReference>
<organism evidence="1 2">
    <name type="scientific">Pseudogracilibacillus auburnensis</name>
    <dbReference type="NCBI Taxonomy" id="1494959"/>
    <lineage>
        <taxon>Bacteria</taxon>
        <taxon>Bacillati</taxon>
        <taxon>Bacillota</taxon>
        <taxon>Bacilli</taxon>
        <taxon>Bacillales</taxon>
        <taxon>Bacillaceae</taxon>
        <taxon>Pseudogracilibacillus</taxon>
    </lineage>
</organism>
<proteinExistence type="predicted"/>
<dbReference type="AlphaFoldDB" id="A0A2V3VUG8"/>
<keyword evidence="2" id="KW-1185">Reference proteome</keyword>
<name>A0A2V3VUG8_9BACI</name>
<dbReference type="EMBL" id="QJJQ01000011">
    <property type="protein sequence ID" value="PXW85306.1"/>
    <property type="molecule type" value="Genomic_DNA"/>
</dbReference>
<evidence type="ECO:0000313" key="1">
    <source>
        <dbReference type="EMBL" id="PXW85306.1"/>
    </source>
</evidence>
<dbReference type="Pfam" id="PF26326">
    <property type="entry name" value="YtzJ"/>
    <property type="match status" value="1"/>
</dbReference>
<protein>
    <submittedName>
        <fullName evidence="1">Uncharacterized protein</fullName>
    </submittedName>
</protein>
<comment type="caution">
    <text evidence="1">The sequence shown here is derived from an EMBL/GenBank/DDBJ whole genome shotgun (WGS) entry which is preliminary data.</text>
</comment>
<accession>A0A2V3VUG8</accession>
<sequence>MTVLDRRLMRDEKIKQLKEGRTVYAESPEFIRLIKRGIEKERLQVKYEKTDGGCWFIPNEKE</sequence>
<evidence type="ECO:0000313" key="2">
    <source>
        <dbReference type="Proteomes" id="UP000247978"/>
    </source>
</evidence>
<dbReference type="InterPro" id="IPR058867">
    <property type="entry name" value="YtzJ"/>
</dbReference>
<reference evidence="1 2" key="1">
    <citation type="submission" date="2018-05" db="EMBL/GenBank/DDBJ databases">
        <title>Genomic Encyclopedia of Type Strains, Phase IV (KMG-IV): sequencing the most valuable type-strain genomes for metagenomic binning, comparative biology and taxonomic classification.</title>
        <authorList>
            <person name="Goeker M."/>
        </authorList>
    </citation>
    <scope>NUCLEOTIDE SEQUENCE [LARGE SCALE GENOMIC DNA]</scope>
    <source>
        <strain evidence="1 2">DSM 28556</strain>
    </source>
</reference>